<dbReference type="GO" id="GO:0030691">
    <property type="term" value="C:Noc2p-Noc3p complex"/>
    <property type="evidence" value="ECO:0007669"/>
    <property type="project" value="TreeGrafter"/>
</dbReference>
<dbReference type="HOGENOM" id="CLU_011272_0_0_1"/>
<dbReference type="EMBL" id="CAFZ01000052">
    <property type="protein sequence ID" value="CCA69325.1"/>
    <property type="molecule type" value="Genomic_DNA"/>
</dbReference>
<evidence type="ECO:0000313" key="5">
    <source>
        <dbReference type="EMBL" id="CCA69325.1"/>
    </source>
</evidence>
<dbReference type="STRING" id="1109443.G4TDE4"/>
<reference evidence="5 6" key="1">
    <citation type="journal article" date="2011" name="PLoS Pathog.">
        <title>Endophytic Life Strategies Decoded by Genome and Transcriptome Analyses of the Mutualistic Root Symbiont Piriformospora indica.</title>
        <authorList>
            <person name="Zuccaro A."/>
            <person name="Lahrmann U."/>
            <person name="Guldener U."/>
            <person name="Langen G."/>
            <person name="Pfiffi S."/>
            <person name="Biedenkopf D."/>
            <person name="Wong P."/>
            <person name="Samans B."/>
            <person name="Grimm C."/>
            <person name="Basiewicz M."/>
            <person name="Murat C."/>
            <person name="Martin F."/>
            <person name="Kogel K.H."/>
        </authorList>
    </citation>
    <scope>NUCLEOTIDE SEQUENCE [LARGE SCALE GENOMIC DNA]</scope>
    <source>
        <strain evidence="5 6">DSM 11827</strain>
    </source>
</reference>
<dbReference type="GO" id="GO:0005654">
    <property type="term" value="C:nucleoplasm"/>
    <property type="evidence" value="ECO:0007669"/>
    <property type="project" value="TreeGrafter"/>
</dbReference>
<dbReference type="eggNOG" id="KOG2256">
    <property type="taxonomic scope" value="Eukaryota"/>
</dbReference>
<evidence type="ECO:0000256" key="1">
    <source>
        <dbReference type="ARBA" id="ARBA00004123"/>
    </source>
</evidence>
<keyword evidence="3" id="KW-0539">Nucleus</keyword>
<dbReference type="Pfam" id="PF03715">
    <property type="entry name" value="Noc2"/>
    <property type="match status" value="1"/>
</dbReference>
<dbReference type="PANTHER" id="PTHR12687">
    <property type="entry name" value="NUCLEOLAR COMPLEX 2 AND RAD4-RELATED"/>
    <property type="match status" value="1"/>
</dbReference>
<dbReference type="Proteomes" id="UP000007148">
    <property type="component" value="Unassembled WGS sequence"/>
</dbReference>
<feature type="compositionally biased region" description="Basic and acidic residues" evidence="4">
    <location>
        <begin position="81"/>
        <end position="91"/>
    </location>
</feature>
<comment type="subcellular location">
    <subcellularLocation>
        <location evidence="1">Nucleus</location>
    </subcellularLocation>
</comment>
<dbReference type="PANTHER" id="PTHR12687:SF4">
    <property type="entry name" value="NUCLEOLAR COMPLEX PROTEIN 2 HOMOLOG"/>
    <property type="match status" value="1"/>
</dbReference>
<dbReference type="AlphaFoldDB" id="G4TDE4"/>
<feature type="compositionally biased region" description="Acidic residues" evidence="4">
    <location>
        <begin position="67"/>
        <end position="80"/>
    </location>
</feature>
<evidence type="ECO:0000256" key="2">
    <source>
        <dbReference type="ARBA" id="ARBA00005907"/>
    </source>
</evidence>
<feature type="compositionally biased region" description="Acidic residues" evidence="4">
    <location>
        <begin position="92"/>
        <end position="119"/>
    </location>
</feature>
<dbReference type="GO" id="GO:0005730">
    <property type="term" value="C:nucleolus"/>
    <property type="evidence" value="ECO:0007669"/>
    <property type="project" value="TreeGrafter"/>
</dbReference>
<protein>
    <submittedName>
        <fullName evidence="5">Related to NOC2-Crucial for intranuclear movement of ribosomal particles</fullName>
    </submittedName>
</protein>
<dbReference type="GO" id="GO:0042273">
    <property type="term" value="P:ribosomal large subunit biogenesis"/>
    <property type="evidence" value="ECO:0007669"/>
    <property type="project" value="TreeGrafter"/>
</dbReference>
<dbReference type="InParanoid" id="G4TDE4"/>
<dbReference type="InterPro" id="IPR005343">
    <property type="entry name" value="Noc2"/>
</dbReference>
<proteinExistence type="inferred from homology"/>
<organism evidence="5 6">
    <name type="scientific">Serendipita indica (strain DSM 11827)</name>
    <name type="common">Root endophyte fungus</name>
    <name type="synonym">Piriformospora indica</name>
    <dbReference type="NCBI Taxonomy" id="1109443"/>
    <lineage>
        <taxon>Eukaryota</taxon>
        <taxon>Fungi</taxon>
        <taxon>Dikarya</taxon>
        <taxon>Basidiomycota</taxon>
        <taxon>Agaricomycotina</taxon>
        <taxon>Agaricomycetes</taxon>
        <taxon>Sebacinales</taxon>
        <taxon>Serendipitaceae</taxon>
        <taxon>Serendipita</taxon>
    </lineage>
</organism>
<keyword evidence="6" id="KW-1185">Reference proteome</keyword>
<comment type="similarity">
    <text evidence="2">Belongs to the NOC2 family.</text>
</comment>
<evidence type="ECO:0000256" key="4">
    <source>
        <dbReference type="SAM" id="MobiDB-lite"/>
    </source>
</evidence>
<feature type="region of interest" description="Disordered" evidence="4">
    <location>
        <begin position="1"/>
        <end position="119"/>
    </location>
</feature>
<evidence type="ECO:0000313" key="6">
    <source>
        <dbReference type="Proteomes" id="UP000007148"/>
    </source>
</evidence>
<sequence length="725" mass="81395">MKTKKSARKFAASGKLKKAIEARHKHQQIKKKIESRRGRKGKATARGNENSKRTGKAPLHPSNAKSDEEDEEDLDEDVDMQEGKAGGHDLSESEDEVDGGASQDENEDSDDSAGEEDDASFASLDELEDDGEAHLMELSKLAEKDPEFYKYLQENDQELLDFKPDAVDAISDEEMEEGIPEDDEDEETPILTQDILRGWQKALLEHRSLRAFRKLLIAFRAAAYANDENANLAWTINNSTVFDKVVTTALKYAPVVLDHHIPYRTLPDGKYKPPIQSTKQQSLTRLTCSFFNSILHLLSQITDAQMLVLCITESTKLVPYVVGNRKVIKAYLKACLGLWSSPNVDGERDGDEEAGDGADKVRIAAYLGMRRIAMAHDESLLDAVLKGTYLTLVRNCKSTSVHSLPAINLMKNTAVDLYSIDPAASYQHGFGYIRQLAVNLRNTLKAKPNTKENAKEGKEKSKSTQEPYKQVYNWQFVHCIDFWSMLLSRNCAPTDGGEESELQPLIYPLVQVTLGGVKLVQTARYYPLHLHLLRALQTLSHSTRVYIPLAPYLVPIITTVSTIQKPKSSTLKPLDFDVLIRVPSAYLKTKILVEGICDEALYLLAEWAADVQMSVAFPETMVPVVVGLKRCLKIVKEGGKGDGKVTKGIKTLVERIEEGREWSIARRRTINFGPADRSQVDKWERQIKVHETPLGKYTTVLNKARERNRRLLEKARQGKGEYLDQ</sequence>
<gene>
    <name evidence="5" type="ORF">PIIN_03224</name>
</gene>
<dbReference type="GO" id="GO:0030690">
    <property type="term" value="C:Noc1p-Noc2p complex"/>
    <property type="evidence" value="ECO:0007669"/>
    <property type="project" value="TreeGrafter"/>
</dbReference>
<dbReference type="OMA" id="GCLRYYL"/>
<name>G4TDE4_SERID</name>
<dbReference type="OrthoDB" id="10266662at2759"/>
<dbReference type="FunCoup" id="G4TDE4">
    <property type="interactions" value="461"/>
</dbReference>
<accession>G4TDE4</accession>
<evidence type="ECO:0000256" key="3">
    <source>
        <dbReference type="ARBA" id="ARBA00023242"/>
    </source>
</evidence>